<dbReference type="AlphaFoldDB" id="A0A914H5Y2"/>
<dbReference type="Proteomes" id="UP000887572">
    <property type="component" value="Unplaced"/>
</dbReference>
<proteinExistence type="predicted"/>
<accession>A0A914H5Y2</accession>
<reference evidence="2" key="1">
    <citation type="submission" date="2022-11" db="UniProtKB">
        <authorList>
            <consortium name="WormBaseParasite"/>
        </authorList>
    </citation>
    <scope>IDENTIFICATION</scope>
</reference>
<evidence type="ECO:0000313" key="1">
    <source>
        <dbReference type="Proteomes" id="UP000887572"/>
    </source>
</evidence>
<organism evidence="1 2">
    <name type="scientific">Globodera rostochiensis</name>
    <name type="common">Golden nematode worm</name>
    <name type="synonym">Heterodera rostochiensis</name>
    <dbReference type="NCBI Taxonomy" id="31243"/>
    <lineage>
        <taxon>Eukaryota</taxon>
        <taxon>Metazoa</taxon>
        <taxon>Ecdysozoa</taxon>
        <taxon>Nematoda</taxon>
        <taxon>Chromadorea</taxon>
        <taxon>Rhabditida</taxon>
        <taxon>Tylenchina</taxon>
        <taxon>Tylenchomorpha</taxon>
        <taxon>Tylenchoidea</taxon>
        <taxon>Heteroderidae</taxon>
        <taxon>Heteroderinae</taxon>
        <taxon>Globodera</taxon>
    </lineage>
</organism>
<dbReference type="WBParaSite" id="Gr19_v10_g14487.t1">
    <property type="protein sequence ID" value="Gr19_v10_g14487.t1"/>
    <property type="gene ID" value="Gr19_v10_g14487"/>
</dbReference>
<keyword evidence="1" id="KW-1185">Reference proteome</keyword>
<sequence>MVRHYIRFFSRDGERVARHFDNGLFDNGHFDNDTSTTTLRQRHLTMSLNWRSNEWSSLSHKLCYDRQVQPSFGTKNNYLFYFSSLAYLVRSPLGQLLNPNLHLSIICTLRDGQNIIKKEFTI</sequence>
<evidence type="ECO:0000313" key="2">
    <source>
        <dbReference type="WBParaSite" id="Gr19_v10_g14487.t1"/>
    </source>
</evidence>
<name>A0A914H5Y2_GLORO</name>
<protein>
    <submittedName>
        <fullName evidence="2">Uncharacterized protein</fullName>
    </submittedName>
</protein>